<accession>A0ABY5DY70</accession>
<evidence type="ECO:0008006" key="3">
    <source>
        <dbReference type="Google" id="ProtNLM"/>
    </source>
</evidence>
<gene>
    <name evidence="1" type="ORF">NBH00_05200</name>
</gene>
<proteinExistence type="predicted"/>
<dbReference type="EMBL" id="CP098502">
    <property type="protein sequence ID" value="UTI65607.1"/>
    <property type="molecule type" value="Genomic_DNA"/>
</dbReference>
<evidence type="ECO:0000313" key="1">
    <source>
        <dbReference type="EMBL" id="UTI65607.1"/>
    </source>
</evidence>
<dbReference type="RefSeq" id="WP_254572286.1">
    <property type="nucleotide sequence ID" value="NZ_CP098502.1"/>
</dbReference>
<sequence length="156" mass="17717">MDYVEISPATITQVHQAMGRTKSLVLVDDDVQGIATSLQEIDDSLHLHYDPQQDIWVVTQEVHQPDGTVEDKLVTTHSGDLDHRLLNRVRQVTGRGYDMHADIEASERAAERVRDRERLEQVGPTAERLLHALRRDLGYDQDRIFVPGGRDGTDVR</sequence>
<organism evidence="1 2">
    <name type="scientific">Paraconexibacter antarcticus</name>
    <dbReference type="NCBI Taxonomy" id="2949664"/>
    <lineage>
        <taxon>Bacteria</taxon>
        <taxon>Bacillati</taxon>
        <taxon>Actinomycetota</taxon>
        <taxon>Thermoleophilia</taxon>
        <taxon>Solirubrobacterales</taxon>
        <taxon>Paraconexibacteraceae</taxon>
        <taxon>Paraconexibacter</taxon>
    </lineage>
</organism>
<evidence type="ECO:0000313" key="2">
    <source>
        <dbReference type="Proteomes" id="UP001056035"/>
    </source>
</evidence>
<protein>
    <recommendedName>
        <fullName evidence="3">CBS domain-containing protein</fullName>
    </recommendedName>
</protein>
<name>A0ABY5DY70_9ACTN</name>
<keyword evidence="2" id="KW-1185">Reference proteome</keyword>
<reference evidence="1 2" key="1">
    <citation type="submission" date="2022-06" db="EMBL/GenBank/DDBJ databases">
        <title>Paraconexibacter antarcticus.</title>
        <authorList>
            <person name="Kim C.S."/>
        </authorList>
    </citation>
    <scope>NUCLEOTIDE SEQUENCE [LARGE SCALE GENOMIC DNA]</scope>
    <source>
        <strain evidence="1 2">02-257</strain>
    </source>
</reference>
<dbReference type="Proteomes" id="UP001056035">
    <property type="component" value="Chromosome"/>
</dbReference>